<dbReference type="Proteomes" id="UP000460272">
    <property type="component" value="Unassembled WGS sequence"/>
</dbReference>
<dbReference type="PANTHER" id="PTHR30137">
    <property type="entry name" value="LUCIFERASE-LIKE MONOOXYGENASE"/>
    <property type="match status" value="1"/>
</dbReference>
<dbReference type="Pfam" id="PF00296">
    <property type="entry name" value="Bac_luciferase"/>
    <property type="match status" value="1"/>
</dbReference>
<evidence type="ECO:0000313" key="5">
    <source>
        <dbReference type="Proteomes" id="UP000460272"/>
    </source>
</evidence>
<dbReference type="GO" id="GO:0005829">
    <property type="term" value="C:cytosol"/>
    <property type="evidence" value="ECO:0007669"/>
    <property type="project" value="TreeGrafter"/>
</dbReference>
<accession>A0A6P2BZX5</accession>
<keyword evidence="2" id="KW-0503">Monooxygenase</keyword>
<dbReference type="InterPro" id="IPR050766">
    <property type="entry name" value="Bact_Lucif_Oxidored"/>
</dbReference>
<dbReference type="EMBL" id="RPFW01000003">
    <property type="protein sequence ID" value="TVZ04719.1"/>
    <property type="molecule type" value="Genomic_DNA"/>
</dbReference>
<evidence type="ECO:0000256" key="2">
    <source>
        <dbReference type="ARBA" id="ARBA00023033"/>
    </source>
</evidence>
<dbReference type="InterPro" id="IPR011251">
    <property type="entry name" value="Luciferase-like_dom"/>
</dbReference>
<proteinExistence type="predicted"/>
<evidence type="ECO:0000256" key="1">
    <source>
        <dbReference type="ARBA" id="ARBA00023002"/>
    </source>
</evidence>
<dbReference type="AlphaFoldDB" id="A0A6P2BZX5"/>
<comment type="caution">
    <text evidence="4">The sequence shown here is derived from an EMBL/GenBank/DDBJ whole genome shotgun (WGS) entry which is preliminary data.</text>
</comment>
<dbReference type="SUPFAM" id="SSF51679">
    <property type="entry name" value="Bacterial luciferase-like"/>
    <property type="match status" value="1"/>
</dbReference>
<name>A0A6P2BZX5_9ACTN</name>
<dbReference type="PANTHER" id="PTHR30137:SF8">
    <property type="entry name" value="BLR5498 PROTEIN"/>
    <property type="match status" value="1"/>
</dbReference>
<keyword evidence="1" id="KW-0560">Oxidoreductase</keyword>
<evidence type="ECO:0000259" key="3">
    <source>
        <dbReference type="Pfam" id="PF00296"/>
    </source>
</evidence>
<evidence type="ECO:0000313" key="4">
    <source>
        <dbReference type="EMBL" id="TVZ04719.1"/>
    </source>
</evidence>
<dbReference type="OrthoDB" id="9776438at2"/>
<reference evidence="4 5" key="1">
    <citation type="submission" date="2018-11" db="EMBL/GenBank/DDBJ databases">
        <title>Trebonia kvetii gen.nov., sp.nov., a novel acidophilic actinobacterium, and proposal of the new actinobacterial family Treboniaceae fam. nov.</title>
        <authorList>
            <person name="Rapoport D."/>
            <person name="Sagova-Mareckova M."/>
            <person name="Sedlacek I."/>
            <person name="Provaznik J."/>
            <person name="Kralova S."/>
            <person name="Pavlinic D."/>
            <person name="Benes V."/>
            <person name="Kopecky J."/>
        </authorList>
    </citation>
    <scope>NUCLEOTIDE SEQUENCE [LARGE SCALE GENOMIC DNA]</scope>
    <source>
        <strain evidence="4 5">15Tr583</strain>
    </source>
</reference>
<gene>
    <name evidence="4" type="ORF">EAS64_19590</name>
</gene>
<keyword evidence="5" id="KW-1185">Reference proteome</keyword>
<dbReference type="GO" id="GO:0004497">
    <property type="term" value="F:monooxygenase activity"/>
    <property type="evidence" value="ECO:0007669"/>
    <property type="project" value="UniProtKB-KW"/>
</dbReference>
<dbReference type="InterPro" id="IPR036661">
    <property type="entry name" value="Luciferase-like_sf"/>
</dbReference>
<sequence length="351" mass="37474">MTTPGTAYSFGLDTFGDRNADAGGRPLSHAQTIRNVAEEGVFAEQAGVDFFGIGEHHTDYFPMPAGDVVLAAIAARTERIRLGSAVTVLSSDDPVRVFQRYSTLNAISHGRAEVILGRGSSVESFPLFGYDLADYEELFEEKAALFAELLNGKPVTWSGKTRAALTDQDVVPHTESGPFPAWIGVGGNPGSVVRAARLGFGLALAIIGGPPARFAPYSQLFHEALEKFGRPPLPVMVHSPGHVAATDAQAKAEFWPRWREVISLVAAERGFPVPTEQSFEAETGPRGALYVGSPETVARKIAANLRTLGATRFDLKYGVPGMTHEQLMTGIGLYGGTVIPRVRELLATAAA</sequence>
<dbReference type="Gene3D" id="3.20.20.30">
    <property type="entry name" value="Luciferase-like domain"/>
    <property type="match status" value="1"/>
</dbReference>
<feature type="domain" description="Luciferase-like" evidence="3">
    <location>
        <begin position="27"/>
        <end position="311"/>
    </location>
</feature>
<organism evidence="4 5">
    <name type="scientific">Trebonia kvetii</name>
    <dbReference type="NCBI Taxonomy" id="2480626"/>
    <lineage>
        <taxon>Bacteria</taxon>
        <taxon>Bacillati</taxon>
        <taxon>Actinomycetota</taxon>
        <taxon>Actinomycetes</taxon>
        <taxon>Streptosporangiales</taxon>
        <taxon>Treboniaceae</taxon>
        <taxon>Trebonia</taxon>
    </lineage>
</organism>
<dbReference type="GO" id="GO:0016705">
    <property type="term" value="F:oxidoreductase activity, acting on paired donors, with incorporation or reduction of molecular oxygen"/>
    <property type="evidence" value="ECO:0007669"/>
    <property type="project" value="InterPro"/>
</dbReference>
<protein>
    <submittedName>
        <fullName evidence="4">LLM class flavin-dependent oxidoreductase</fullName>
    </submittedName>
</protein>